<reference evidence="4 5" key="1">
    <citation type="submission" date="2017-11" db="EMBL/GenBank/DDBJ databases">
        <title>Genome sequence of Entomoplasma melaleucae M1 (ATCC 49191).</title>
        <authorList>
            <person name="Lo W.-S."/>
            <person name="Gasparich G.E."/>
            <person name="Kuo C.-H."/>
        </authorList>
    </citation>
    <scope>NUCLEOTIDE SEQUENCE [LARGE SCALE GENOMIC DNA]</scope>
    <source>
        <strain evidence="4 5">M1</strain>
    </source>
</reference>
<dbReference type="FunFam" id="3.20.20.140:FF:000005">
    <property type="entry name" value="TatD family hydrolase"/>
    <property type="match status" value="1"/>
</dbReference>
<dbReference type="NCBIfam" id="TIGR00010">
    <property type="entry name" value="YchF/TatD family DNA exonuclease"/>
    <property type="match status" value="1"/>
</dbReference>
<evidence type="ECO:0000313" key="4">
    <source>
        <dbReference type="EMBL" id="ATZ17656.1"/>
    </source>
</evidence>
<evidence type="ECO:0000256" key="2">
    <source>
        <dbReference type="ARBA" id="ARBA00022801"/>
    </source>
</evidence>
<dbReference type="RefSeq" id="WP_028123966.1">
    <property type="nucleotide sequence ID" value="NZ_CP024964.1"/>
</dbReference>
<accession>A0A2K8NVT1</accession>
<feature type="binding site" evidence="3">
    <location>
        <position position="162"/>
    </location>
    <ligand>
        <name>a divalent metal cation</name>
        <dbReference type="ChEBI" id="CHEBI:60240"/>
        <label>2</label>
    </ligand>
</feature>
<dbReference type="GO" id="GO:0004536">
    <property type="term" value="F:DNA nuclease activity"/>
    <property type="evidence" value="ECO:0007669"/>
    <property type="project" value="InterPro"/>
</dbReference>
<dbReference type="EMBL" id="CP024964">
    <property type="protein sequence ID" value="ATZ17656.1"/>
    <property type="molecule type" value="Genomic_DNA"/>
</dbReference>
<proteinExistence type="predicted"/>
<dbReference type="GO" id="GO:0046872">
    <property type="term" value="F:metal ion binding"/>
    <property type="evidence" value="ECO:0007669"/>
    <property type="project" value="UniProtKB-KW"/>
</dbReference>
<dbReference type="PROSITE" id="PS01137">
    <property type="entry name" value="TATD_1"/>
    <property type="match status" value="1"/>
</dbReference>
<feature type="binding site" evidence="3">
    <location>
        <position position="97"/>
    </location>
    <ligand>
        <name>a divalent metal cation</name>
        <dbReference type="ChEBI" id="CHEBI:60240"/>
        <label>1</label>
    </ligand>
</feature>
<dbReference type="OrthoDB" id="9810005at2"/>
<feature type="binding site" evidence="3">
    <location>
        <position position="210"/>
    </location>
    <ligand>
        <name>a divalent metal cation</name>
        <dbReference type="ChEBI" id="CHEBI:60240"/>
        <label>1</label>
    </ligand>
</feature>
<keyword evidence="5" id="KW-1185">Reference proteome</keyword>
<dbReference type="STRING" id="1408435.GCA_000685885_00234"/>
<dbReference type="Proteomes" id="UP000231896">
    <property type="component" value="Chromosome"/>
</dbReference>
<dbReference type="InterPro" id="IPR032466">
    <property type="entry name" value="Metal_Hydrolase"/>
</dbReference>
<dbReference type="InterPro" id="IPR001130">
    <property type="entry name" value="TatD-like"/>
</dbReference>
<dbReference type="SUPFAM" id="SSF51556">
    <property type="entry name" value="Metallo-dependent hydrolases"/>
    <property type="match status" value="1"/>
</dbReference>
<dbReference type="AlphaFoldDB" id="A0A2K8NVT1"/>
<dbReference type="PANTHER" id="PTHR46124:SF2">
    <property type="entry name" value="D-AMINOACYL-TRNA DEACYLASE"/>
    <property type="match status" value="1"/>
</dbReference>
<gene>
    <name evidence="4" type="primary">tatD</name>
    <name evidence="4" type="ORF">EMELA_v1c00680</name>
</gene>
<organism evidence="4 5">
    <name type="scientific">Mesoplasma melaleucae</name>
    <dbReference type="NCBI Taxonomy" id="81459"/>
    <lineage>
        <taxon>Bacteria</taxon>
        <taxon>Bacillati</taxon>
        <taxon>Mycoplasmatota</taxon>
        <taxon>Mollicutes</taxon>
        <taxon>Entomoplasmatales</taxon>
        <taxon>Entomoplasmataceae</taxon>
        <taxon>Mesoplasma</taxon>
    </lineage>
</organism>
<dbReference type="CDD" id="cd01310">
    <property type="entry name" value="TatD_DNAse"/>
    <property type="match status" value="1"/>
</dbReference>
<protein>
    <submittedName>
        <fullName evidence="4">Mg-dependent DNase</fullName>
    </submittedName>
</protein>
<dbReference type="InterPro" id="IPR018228">
    <property type="entry name" value="DNase_TatD-rel_CS"/>
</dbReference>
<keyword evidence="2" id="KW-0378">Hydrolase</keyword>
<dbReference type="KEGG" id="eml:EMELA_v1c00680"/>
<sequence length="268" mass="30007">MAGVYDTHCHLNDNIYIENEISSREMVAEAKKSGVDIINNVGYDIKSSRVALVQAQKNKNVWALVGIHPTHAQFFTEEAYNTLEIIANADKVVGIGETGLDYSRGTDYKAQQIAGFIKQVKLAKKMDLPLMLHVRDVPGSTDAYEDTLSILKKEKYFSGVLHAFNESLEVAQKFIEKGILISVNGQITRDKNLKKVIKDLPMNSIVVESDAPYDTPKPYNKKTNAPKYLPLVVQSIANIKKMNRSDVAEITRDNAMRVFFSIDKKNLA</sequence>
<dbReference type="GO" id="GO:0016788">
    <property type="term" value="F:hydrolase activity, acting on ester bonds"/>
    <property type="evidence" value="ECO:0007669"/>
    <property type="project" value="InterPro"/>
</dbReference>
<feature type="binding site" evidence="3">
    <location>
        <position position="8"/>
    </location>
    <ligand>
        <name>a divalent metal cation</name>
        <dbReference type="ChEBI" id="CHEBI:60240"/>
        <label>1</label>
    </ligand>
</feature>
<feature type="binding site" evidence="3">
    <location>
        <position position="133"/>
    </location>
    <ligand>
        <name>a divalent metal cation</name>
        <dbReference type="ChEBI" id="CHEBI:60240"/>
        <label>2</label>
    </ligand>
</feature>
<evidence type="ECO:0000313" key="5">
    <source>
        <dbReference type="Proteomes" id="UP000231896"/>
    </source>
</evidence>
<evidence type="ECO:0000256" key="3">
    <source>
        <dbReference type="PIRSR" id="PIRSR005902-1"/>
    </source>
</evidence>
<feature type="binding site" evidence="3">
    <location>
        <position position="10"/>
    </location>
    <ligand>
        <name>a divalent metal cation</name>
        <dbReference type="ChEBI" id="CHEBI:60240"/>
        <label>1</label>
    </ligand>
</feature>
<evidence type="ECO:0000256" key="1">
    <source>
        <dbReference type="ARBA" id="ARBA00022723"/>
    </source>
</evidence>
<dbReference type="Pfam" id="PF01026">
    <property type="entry name" value="TatD_DNase"/>
    <property type="match status" value="1"/>
</dbReference>
<dbReference type="PANTHER" id="PTHR46124">
    <property type="entry name" value="D-AMINOACYL-TRNA DEACYLASE"/>
    <property type="match status" value="1"/>
</dbReference>
<name>A0A2K8NVT1_9MOLU</name>
<dbReference type="PIRSF" id="PIRSF005902">
    <property type="entry name" value="DNase_TatD"/>
    <property type="match status" value="1"/>
</dbReference>
<dbReference type="Gene3D" id="3.20.20.140">
    <property type="entry name" value="Metal-dependent hydrolases"/>
    <property type="match status" value="1"/>
</dbReference>
<dbReference type="InterPro" id="IPR015991">
    <property type="entry name" value="TatD/YcfH-like"/>
</dbReference>
<keyword evidence="1 3" id="KW-0479">Metal-binding</keyword>
<dbReference type="GO" id="GO:0005829">
    <property type="term" value="C:cytosol"/>
    <property type="evidence" value="ECO:0007669"/>
    <property type="project" value="TreeGrafter"/>
</dbReference>